<organism evidence="2 3">
    <name type="scientific">Stomatobaculum longum</name>
    <dbReference type="NCBI Taxonomy" id="796942"/>
    <lineage>
        <taxon>Bacteria</taxon>
        <taxon>Bacillati</taxon>
        <taxon>Bacillota</taxon>
        <taxon>Clostridia</taxon>
        <taxon>Lachnospirales</taxon>
        <taxon>Lachnospiraceae</taxon>
        <taxon>Stomatobaculum</taxon>
    </lineage>
</organism>
<reference evidence="2 3" key="1">
    <citation type="submission" date="2011-10" db="EMBL/GenBank/DDBJ databases">
        <title>The Genome Sequence of Lachnospiraceae bacterium ACC2.</title>
        <authorList>
            <consortium name="The Broad Institute Genome Sequencing Platform"/>
            <person name="Earl A."/>
            <person name="Ward D."/>
            <person name="Feldgarden M."/>
            <person name="Gevers D."/>
            <person name="Sizova M."/>
            <person name="Hazen A."/>
            <person name="Epstein S."/>
            <person name="Young S.K."/>
            <person name="Zeng Q."/>
            <person name="Gargeya S."/>
            <person name="Fitzgerald M."/>
            <person name="Haas B."/>
            <person name="Abouelleil A."/>
            <person name="Alvarado L."/>
            <person name="Arachchi H.M."/>
            <person name="Berlin A."/>
            <person name="Brown A."/>
            <person name="Chapman S.B."/>
            <person name="Chen Z."/>
            <person name="Dunbar C."/>
            <person name="Freedman E."/>
            <person name="Gearin G."/>
            <person name="Goldberg J."/>
            <person name="Griggs A."/>
            <person name="Gujja S."/>
            <person name="Heiman D."/>
            <person name="Howarth C."/>
            <person name="Larson L."/>
            <person name="Lui A."/>
            <person name="MacDonald P.J.P."/>
            <person name="Montmayeur A."/>
            <person name="Murphy C."/>
            <person name="Neiman D."/>
            <person name="Pearson M."/>
            <person name="Priest M."/>
            <person name="Roberts A."/>
            <person name="Saif S."/>
            <person name="Shea T."/>
            <person name="Shenoy N."/>
            <person name="Sisk P."/>
            <person name="Stolte C."/>
            <person name="Sykes S."/>
            <person name="Wortman J."/>
            <person name="Nusbaum C."/>
            <person name="Birren B."/>
        </authorList>
    </citation>
    <scope>NUCLEOTIDE SEQUENCE [LARGE SCALE GENOMIC DNA]</scope>
    <source>
        <strain evidence="2 3">ACC2</strain>
    </source>
</reference>
<evidence type="ECO:0008006" key="4">
    <source>
        <dbReference type="Google" id="ProtNLM"/>
    </source>
</evidence>
<name>A0AA36Y3E9_9FIRM</name>
<accession>A0AA36Y3E9</accession>
<dbReference type="GeneID" id="86941771"/>
<evidence type="ECO:0000256" key="1">
    <source>
        <dbReference type="SAM" id="SignalP"/>
    </source>
</evidence>
<proteinExistence type="predicted"/>
<dbReference type="EMBL" id="AGEL01000015">
    <property type="protein sequence ID" value="EHO15737.1"/>
    <property type="molecule type" value="Genomic_DNA"/>
</dbReference>
<dbReference type="RefSeq" id="WP_009533864.1">
    <property type="nucleotide sequence ID" value="NZ_JH590865.1"/>
</dbReference>
<protein>
    <recommendedName>
        <fullName evidence="4">Cell wall-binding repeat protein</fullName>
    </recommendedName>
</protein>
<dbReference type="SUPFAM" id="SSF69360">
    <property type="entry name" value="Cell wall binding repeat"/>
    <property type="match status" value="1"/>
</dbReference>
<evidence type="ECO:0000313" key="2">
    <source>
        <dbReference type="EMBL" id="EHO15737.1"/>
    </source>
</evidence>
<dbReference type="Gene3D" id="2.20.120.10">
    <property type="entry name" value="Multimodular pneumococcal cell wall endolysin, domain 3"/>
    <property type="match status" value="1"/>
</dbReference>
<gene>
    <name evidence="2" type="ORF">HMPREF9623_02058</name>
</gene>
<keyword evidence="1" id="KW-0732">Signal</keyword>
<dbReference type="Proteomes" id="UP000018466">
    <property type="component" value="Unassembled WGS sequence"/>
</dbReference>
<sequence length="535" mass="61520">MLLAAAVACLVPTVTAYAIEGWNREGDEWQYLNREDQPVTSAFKKSKDDWFYLDERGFLLKNRIFSFGGDDFYVDQDGRMVRNAWIFIDSEKDPDDNYGDSAWHYFGADGKGLRAKGKGFRKEIDGQAYAFDENGRMLTGWISDEGAVLEDENPFVNARYYADADGALYTNRWLYYDWGSHLTSEVSGRSYEDYEKMWFYFGADSKKYRSREGEAPFRRDIDGQTYGFDENGVMVDWWNKVATVSDAVRSNPTSDVRVRYYNGYDGGPTLKNRWLWMYPSENLDANENRDLECSWWRTDSKGRVYRNKILQVGEREYAFDGIGRMKTGFVLFDGRHEFVAQYDVDAWDAAHFINGDIYGIEKADLYLFSPDELNDGSMQVGKEITIELADGPRTFAFAPSGKAYGNRNCLQKKDNKFYINGLRLDAPEEQGYGVVSQNIGTLDAPQYRFYVVDRNGRIVGGRRVLRAGDGYLLVANGQYVGYCGDEDAPRWKNDAFYHYDRSNRQNHYAGGVVEDMRTPMTKDKVPDELSVFEAD</sequence>
<dbReference type="AlphaFoldDB" id="A0AA36Y3E9"/>
<comment type="caution">
    <text evidence="2">The sequence shown here is derived from an EMBL/GenBank/DDBJ whole genome shotgun (WGS) entry which is preliminary data.</text>
</comment>
<keyword evidence="3" id="KW-1185">Reference proteome</keyword>
<feature type="signal peptide" evidence="1">
    <location>
        <begin position="1"/>
        <end position="18"/>
    </location>
</feature>
<dbReference type="Gene3D" id="2.10.270.10">
    <property type="entry name" value="Cholin Binding"/>
    <property type="match status" value="2"/>
</dbReference>
<feature type="chain" id="PRO_5041447288" description="Cell wall-binding repeat protein" evidence="1">
    <location>
        <begin position="19"/>
        <end position="535"/>
    </location>
</feature>
<evidence type="ECO:0000313" key="3">
    <source>
        <dbReference type="Proteomes" id="UP000018466"/>
    </source>
</evidence>